<gene>
    <name evidence="10" type="ORF">E6K76_01485</name>
</gene>
<feature type="domain" description="Acyl-CoA dehydrogenase/oxidase N-terminal" evidence="9">
    <location>
        <begin position="13"/>
        <end position="125"/>
    </location>
</feature>
<accession>A0A538TAQ0</accession>
<dbReference type="FunFam" id="1.20.140.10:FF:000004">
    <property type="entry name" value="Acyl-CoA dehydrogenase FadE25"/>
    <property type="match status" value="1"/>
</dbReference>
<feature type="domain" description="Acyl-CoA oxidase/dehydrogenase middle" evidence="8">
    <location>
        <begin position="129"/>
        <end position="224"/>
    </location>
</feature>
<dbReference type="PROSITE" id="PS00072">
    <property type="entry name" value="ACYL_COA_DH_1"/>
    <property type="match status" value="1"/>
</dbReference>
<dbReference type="Pfam" id="PF02771">
    <property type="entry name" value="Acyl-CoA_dh_N"/>
    <property type="match status" value="1"/>
</dbReference>
<comment type="similarity">
    <text evidence="2 6">Belongs to the acyl-CoA dehydrogenase family.</text>
</comment>
<dbReference type="AlphaFoldDB" id="A0A538TAQ0"/>
<dbReference type="InterPro" id="IPR009100">
    <property type="entry name" value="AcylCoA_DH/oxidase_NM_dom_sf"/>
</dbReference>
<dbReference type="PANTHER" id="PTHR43884:SF12">
    <property type="entry name" value="ISOVALERYL-COA DEHYDROGENASE, MITOCHONDRIAL-RELATED"/>
    <property type="match status" value="1"/>
</dbReference>
<dbReference type="InterPro" id="IPR036250">
    <property type="entry name" value="AcylCo_DH-like_C"/>
</dbReference>
<dbReference type="InterPro" id="IPR046373">
    <property type="entry name" value="Acyl-CoA_Oxase/DH_mid-dom_sf"/>
</dbReference>
<dbReference type="FunFam" id="2.40.110.10:FF:000009">
    <property type="entry name" value="Acyl-CoA dehydrogenase"/>
    <property type="match status" value="1"/>
</dbReference>
<comment type="caution">
    <text evidence="10">The sequence shown here is derived from an EMBL/GenBank/DDBJ whole genome shotgun (WGS) entry which is preliminary data.</text>
</comment>
<dbReference type="InterPro" id="IPR006089">
    <property type="entry name" value="Acyl-CoA_DH_CS"/>
</dbReference>
<dbReference type="Pfam" id="PF02770">
    <property type="entry name" value="Acyl-CoA_dh_M"/>
    <property type="match status" value="1"/>
</dbReference>
<reference evidence="10 11" key="1">
    <citation type="journal article" date="2019" name="Nat. Microbiol.">
        <title>Mediterranean grassland soil C-N compound turnover is dependent on rainfall and depth, and is mediated by genomically divergent microorganisms.</title>
        <authorList>
            <person name="Diamond S."/>
            <person name="Andeer P.F."/>
            <person name="Li Z."/>
            <person name="Crits-Christoph A."/>
            <person name="Burstein D."/>
            <person name="Anantharaman K."/>
            <person name="Lane K.R."/>
            <person name="Thomas B.C."/>
            <person name="Pan C."/>
            <person name="Northen T.R."/>
            <person name="Banfield J.F."/>
        </authorList>
    </citation>
    <scope>NUCLEOTIDE SEQUENCE [LARGE SCALE GENOMIC DNA]</scope>
    <source>
        <strain evidence="10">WS_6</strain>
    </source>
</reference>
<dbReference type="InterPro" id="IPR013786">
    <property type="entry name" value="AcylCoA_DH/ox_N"/>
</dbReference>
<dbReference type="PIRSF" id="PIRSF016578">
    <property type="entry name" value="HsaA"/>
    <property type="match status" value="1"/>
</dbReference>
<dbReference type="Gene3D" id="1.10.540.10">
    <property type="entry name" value="Acyl-CoA dehydrogenase/oxidase, N-terminal domain"/>
    <property type="match status" value="1"/>
</dbReference>
<evidence type="ECO:0000256" key="5">
    <source>
        <dbReference type="ARBA" id="ARBA00023002"/>
    </source>
</evidence>
<feature type="domain" description="Acyl-CoA dehydrogenase/oxidase C-terminal" evidence="7">
    <location>
        <begin position="239"/>
        <end position="388"/>
    </location>
</feature>
<evidence type="ECO:0000259" key="7">
    <source>
        <dbReference type="Pfam" id="PF00441"/>
    </source>
</evidence>
<comment type="cofactor">
    <cofactor evidence="1 6">
        <name>FAD</name>
        <dbReference type="ChEBI" id="CHEBI:57692"/>
    </cofactor>
</comment>
<dbReference type="PROSITE" id="PS00073">
    <property type="entry name" value="ACYL_COA_DH_2"/>
    <property type="match status" value="1"/>
</dbReference>
<sequence length="396" mass="43062">MAEARSNDLYELTEEQTRLRDMLREFADGEVAPKAARYDEQNEFPWDNIKKMRELGLFGMIFPEEYGGLGLDTLSYVLAVEEISRACASTGITLAAHVSLGTSPIYNFGTAEQKKKYLPSLCSGEKLAAFGLTEPEAGSDAGGTKTRAVREGDQYLVNGRKIYITNGSVCGTAVFTAVTTPGIGVKGISAFIIEKGTPGFSAGTREKKLGHRASDTVELLFENVRLPKENLLAPDGKEGQGFTQFMKTLDGGRISIGAMSVGIAQASLDAALRYSRERKQFGRAIAEFQAIQLLLADMVTQIEAARLLVYQTARMKDRGAPITRHGAMAKLMASTVAMKAADTAIQIHGGAGYMTDHPVERYFRDAKLMEIGEGTSQIQRLVIARELLREAEGIAR</sequence>
<evidence type="ECO:0000259" key="9">
    <source>
        <dbReference type="Pfam" id="PF02771"/>
    </source>
</evidence>
<dbReference type="Proteomes" id="UP000316852">
    <property type="component" value="Unassembled WGS sequence"/>
</dbReference>
<dbReference type="GO" id="GO:0003995">
    <property type="term" value="F:acyl-CoA dehydrogenase activity"/>
    <property type="evidence" value="ECO:0007669"/>
    <property type="project" value="InterPro"/>
</dbReference>
<dbReference type="InterPro" id="IPR037069">
    <property type="entry name" value="AcylCoA_DH/ox_N_sf"/>
</dbReference>
<proteinExistence type="inferred from homology"/>
<keyword evidence="5 6" id="KW-0560">Oxidoreductase</keyword>
<dbReference type="InterPro" id="IPR009075">
    <property type="entry name" value="AcylCo_DH/oxidase_C"/>
</dbReference>
<name>A0A538TAQ0_UNCEI</name>
<keyword evidence="3 6" id="KW-0285">Flavoprotein</keyword>
<dbReference type="PANTHER" id="PTHR43884">
    <property type="entry name" value="ACYL-COA DEHYDROGENASE"/>
    <property type="match status" value="1"/>
</dbReference>
<dbReference type="Gene3D" id="1.20.140.10">
    <property type="entry name" value="Butyryl-CoA Dehydrogenase, subunit A, domain 3"/>
    <property type="match status" value="1"/>
</dbReference>
<dbReference type="SUPFAM" id="SSF47203">
    <property type="entry name" value="Acyl-CoA dehydrogenase C-terminal domain-like"/>
    <property type="match status" value="1"/>
</dbReference>
<evidence type="ECO:0000313" key="10">
    <source>
        <dbReference type="EMBL" id="TMQ60696.1"/>
    </source>
</evidence>
<dbReference type="GO" id="GO:0050660">
    <property type="term" value="F:flavin adenine dinucleotide binding"/>
    <property type="evidence" value="ECO:0007669"/>
    <property type="project" value="InterPro"/>
</dbReference>
<evidence type="ECO:0000256" key="3">
    <source>
        <dbReference type="ARBA" id="ARBA00022630"/>
    </source>
</evidence>
<dbReference type="FunFam" id="1.10.540.10:FF:000002">
    <property type="entry name" value="Acyl-CoA dehydrogenase FadE19"/>
    <property type="match status" value="1"/>
</dbReference>
<evidence type="ECO:0000259" key="8">
    <source>
        <dbReference type="Pfam" id="PF02770"/>
    </source>
</evidence>
<dbReference type="Pfam" id="PF00441">
    <property type="entry name" value="Acyl-CoA_dh_1"/>
    <property type="match status" value="1"/>
</dbReference>
<evidence type="ECO:0000256" key="6">
    <source>
        <dbReference type="RuleBase" id="RU362125"/>
    </source>
</evidence>
<evidence type="ECO:0000313" key="11">
    <source>
        <dbReference type="Proteomes" id="UP000316852"/>
    </source>
</evidence>
<dbReference type="SUPFAM" id="SSF56645">
    <property type="entry name" value="Acyl-CoA dehydrogenase NM domain-like"/>
    <property type="match status" value="1"/>
</dbReference>
<evidence type="ECO:0000256" key="4">
    <source>
        <dbReference type="ARBA" id="ARBA00022827"/>
    </source>
</evidence>
<dbReference type="EMBL" id="VBOW01000013">
    <property type="protein sequence ID" value="TMQ60696.1"/>
    <property type="molecule type" value="Genomic_DNA"/>
</dbReference>
<keyword evidence="4 6" id="KW-0274">FAD</keyword>
<dbReference type="Gene3D" id="2.40.110.10">
    <property type="entry name" value="Butyryl-CoA Dehydrogenase, subunit A, domain 2"/>
    <property type="match status" value="1"/>
</dbReference>
<dbReference type="InterPro" id="IPR006091">
    <property type="entry name" value="Acyl-CoA_Oxase/DH_mid-dom"/>
</dbReference>
<evidence type="ECO:0000256" key="1">
    <source>
        <dbReference type="ARBA" id="ARBA00001974"/>
    </source>
</evidence>
<organism evidence="10 11">
    <name type="scientific">Eiseniibacteriota bacterium</name>
    <dbReference type="NCBI Taxonomy" id="2212470"/>
    <lineage>
        <taxon>Bacteria</taxon>
        <taxon>Candidatus Eiseniibacteriota</taxon>
    </lineage>
</organism>
<protein>
    <submittedName>
        <fullName evidence="10">Acyl-CoA dehydrogenase</fullName>
    </submittedName>
</protein>
<evidence type="ECO:0000256" key="2">
    <source>
        <dbReference type="ARBA" id="ARBA00009347"/>
    </source>
</evidence>